<comment type="caution">
    <text evidence="1">The sequence shown here is derived from an EMBL/GenBank/DDBJ whole genome shotgun (WGS) entry which is preliminary data.</text>
</comment>
<dbReference type="AlphaFoldDB" id="A0A0F9D5C3"/>
<dbReference type="EMBL" id="LAZR01033158">
    <property type="protein sequence ID" value="KKL48896.1"/>
    <property type="molecule type" value="Genomic_DNA"/>
</dbReference>
<sequence>MNQGKRRVKDKVLPESCFRNAGQCFA</sequence>
<evidence type="ECO:0000313" key="1">
    <source>
        <dbReference type="EMBL" id="KKL48896.1"/>
    </source>
</evidence>
<protein>
    <submittedName>
        <fullName evidence="1">Uncharacterized protein</fullName>
    </submittedName>
</protein>
<gene>
    <name evidence="1" type="ORF">LCGC14_2320990</name>
</gene>
<reference evidence="1" key="1">
    <citation type="journal article" date="2015" name="Nature">
        <title>Complex archaea that bridge the gap between prokaryotes and eukaryotes.</title>
        <authorList>
            <person name="Spang A."/>
            <person name="Saw J.H."/>
            <person name="Jorgensen S.L."/>
            <person name="Zaremba-Niedzwiedzka K."/>
            <person name="Martijn J."/>
            <person name="Lind A.E."/>
            <person name="van Eijk R."/>
            <person name="Schleper C."/>
            <person name="Guy L."/>
            <person name="Ettema T.J."/>
        </authorList>
    </citation>
    <scope>NUCLEOTIDE SEQUENCE</scope>
</reference>
<organism evidence="1">
    <name type="scientific">marine sediment metagenome</name>
    <dbReference type="NCBI Taxonomy" id="412755"/>
    <lineage>
        <taxon>unclassified sequences</taxon>
        <taxon>metagenomes</taxon>
        <taxon>ecological metagenomes</taxon>
    </lineage>
</organism>
<name>A0A0F9D5C3_9ZZZZ</name>
<feature type="non-terminal residue" evidence="1">
    <location>
        <position position="26"/>
    </location>
</feature>
<proteinExistence type="predicted"/>
<accession>A0A0F9D5C3</accession>